<proteinExistence type="predicted"/>
<reference evidence="3" key="1">
    <citation type="submission" date="2023-07" db="EMBL/GenBank/DDBJ databases">
        <title>Paracoccus sp. MBLB3053 whole genome sequence.</title>
        <authorList>
            <person name="Hwang C.Y."/>
            <person name="Cho E.-S."/>
            <person name="Seo M.-J."/>
        </authorList>
    </citation>
    <scope>NUCLEOTIDE SEQUENCE [LARGE SCALE GENOMIC DNA]</scope>
    <source>
        <strain evidence="3">MBLB3053</strain>
    </source>
</reference>
<gene>
    <name evidence="2" type="ORF">RGQ15_11600</name>
</gene>
<organism evidence="2 3">
    <name type="scientific">Paracoccus aurantius</name>
    <dbReference type="NCBI Taxonomy" id="3073814"/>
    <lineage>
        <taxon>Bacteria</taxon>
        <taxon>Pseudomonadati</taxon>
        <taxon>Pseudomonadota</taxon>
        <taxon>Alphaproteobacteria</taxon>
        <taxon>Rhodobacterales</taxon>
        <taxon>Paracoccaceae</taxon>
        <taxon>Paracoccus</taxon>
    </lineage>
</organism>
<keyword evidence="3" id="KW-1185">Reference proteome</keyword>
<feature type="region of interest" description="Disordered" evidence="1">
    <location>
        <begin position="97"/>
        <end position="118"/>
    </location>
</feature>
<dbReference type="RefSeq" id="WP_311160384.1">
    <property type="nucleotide sequence ID" value="NZ_JAVQLW010000001.1"/>
</dbReference>
<name>A0ABU2HT39_9RHOB</name>
<accession>A0ABU2HT39</accession>
<evidence type="ECO:0000313" key="2">
    <source>
        <dbReference type="EMBL" id="MDS9468211.1"/>
    </source>
</evidence>
<dbReference type="Proteomes" id="UP001269144">
    <property type="component" value="Unassembled WGS sequence"/>
</dbReference>
<protein>
    <submittedName>
        <fullName evidence="2">Uncharacterized protein</fullName>
    </submittedName>
</protein>
<dbReference type="EMBL" id="JAVQLW010000001">
    <property type="protein sequence ID" value="MDS9468211.1"/>
    <property type="molecule type" value="Genomic_DNA"/>
</dbReference>
<sequence length="118" mass="12888">MQMLTGEVIVQHQGVEYRLMLGLRGIAKLQDQYGARLDPIRNMGQGEDEIPDFNVLLNIVDIALERHHPNAGADLSEHLLIEDMALPGKLLKAAFPEAKPAASKPAGDKPSGKAKARR</sequence>
<comment type="caution">
    <text evidence="2">The sequence shown here is derived from an EMBL/GenBank/DDBJ whole genome shotgun (WGS) entry which is preliminary data.</text>
</comment>
<evidence type="ECO:0000256" key="1">
    <source>
        <dbReference type="SAM" id="MobiDB-lite"/>
    </source>
</evidence>
<evidence type="ECO:0000313" key="3">
    <source>
        <dbReference type="Proteomes" id="UP001269144"/>
    </source>
</evidence>